<keyword evidence="3" id="KW-1185">Reference proteome</keyword>
<proteinExistence type="predicted"/>
<reference evidence="3" key="1">
    <citation type="submission" date="2013-06" db="EMBL/GenBank/DDBJ databases">
        <authorList>
            <person name="Zhao Q."/>
        </authorList>
    </citation>
    <scope>NUCLEOTIDE SEQUENCE</scope>
    <source>
        <strain evidence="3">cv. W1943</strain>
    </source>
</reference>
<reference evidence="2" key="2">
    <citation type="submission" date="2015-06" db="UniProtKB">
        <authorList>
            <consortium name="EnsemblPlants"/>
        </authorList>
    </citation>
    <scope>IDENTIFICATION</scope>
</reference>
<evidence type="ECO:0000256" key="1">
    <source>
        <dbReference type="SAM" id="SignalP"/>
    </source>
</evidence>
<protein>
    <submittedName>
        <fullName evidence="2">Uncharacterized protein</fullName>
    </submittedName>
</protein>
<dbReference type="Proteomes" id="UP000008022">
    <property type="component" value="Unassembled WGS sequence"/>
</dbReference>
<evidence type="ECO:0000313" key="2">
    <source>
        <dbReference type="EnsemblPlants" id="ORUFI04G05620.1"/>
    </source>
</evidence>
<dbReference type="Gramene" id="ORUFI04G05620.1">
    <property type="protein sequence ID" value="ORUFI04G05620.1"/>
    <property type="gene ID" value="ORUFI04G05620"/>
</dbReference>
<keyword evidence="1" id="KW-0732">Signal</keyword>
<sequence>MTAPWWLTAVASEWWLMAIEAKTLLRASLPDVGQHLNQCSLEPRATIGGCSTPATLTEQASKEISLLHLPSRNDAIDVGAFMGVNSLLLNEQMWDTRSKWKTPQSKFATFET</sequence>
<feature type="chain" id="PRO_5002369612" evidence="1">
    <location>
        <begin position="22"/>
        <end position="112"/>
    </location>
</feature>
<dbReference type="OMA" id="VASEWWL"/>
<evidence type="ECO:0000313" key="3">
    <source>
        <dbReference type="Proteomes" id="UP000008022"/>
    </source>
</evidence>
<dbReference type="AlphaFoldDB" id="A0A0E0P680"/>
<accession>A0A0E0P680</accession>
<dbReference type="EnsemblPlants" id="ORUFI04G05620.1">
    <property type="protein sequence ID" value="ORUFI04G05620.1"/>
    <property type="gene ID" value="ORUFI04G05620"/>
</dbReference>
<organism evidence="2 3">
    <name type="scientific">Oryza rufipogon</name>
    <name type="common">Brownbeard rice</name>
    <name type="synonym">Asian wild rice</name>
    <dbReference type="NCBI Taxonomy" id="4529"/>
    <lineage>
        <taxon>Eukaryota</taxon>
        <taxon>Viridiplantae</taxon>
        <taxon>Streptophyta</taxon>
        <taxon>Embryophyta</taxon>
        <taxon>Tracheophyta</taxon>
        <taxon>Spermatophyta</taxon>
        <taxon>Magnoliopsida</taxon>
        <taxon>Liliopsida</taxon>
        <taxon>Poales</taxon>
        <taxon>Poaceae</taxon>
        <taxon>BOP clade</taxon>
        <taxon>Oryzoideae</taxon>
        <taxon>Oryzeae</taxon>
        <taxon>Oryzinae</taxon>
        <taxon>Oryza</taxon>
    </lineage>
</organism>
<feature type="signal peptide" evidence="1">
    <location>
        <begin position="1"/>
        <end position="21"/>
    </location>
</feature>
<name>A0A0E0P680_ORYRU</name>
<dbReference type="HOGENOM" id="CLU_120192_4_1_1"/>